<accession>A0A1H9NEW4</accession>
<proteinExistence type="predicted"/>
<sequence>MSVVLVTGAADHEVAAYAEPDPLFARNEEATAGLFPPGVVP</sequence>
<dbReference type="Proteomes" id="UP000199352">
    <property type="component" value="Unassembled WGS sequence"/>
</dbReference>
<evidence type="ECO:0000313" key="1">
    <source>
        <dbReference type="EMBL" id="SER33903.1"/>
    </source>
</evidence>
<dbReference type="STRING" id="402600.SAMN05216188_110148"/>
<gene>
    <name evidence="1" type="ORF">SAMN05216188_110148</name>
</gene>
<dbReference type="RefSeq" id="WP_281249430.1">
    <property type="nucleotide sequence ID" value="NZ_FOFR01000010.1"/>
</dbReference>
<protein>
    <submittedName>
        <fullName evidence="1">Uncharacterized protein</fullName>
    </submittedName>
</protein>
<organism evidence="1 2">
    <name type="scientific">Lentzea xinjiangensis</name>
    <dbReference type="NCBI Taxonomy" id="402600"/>
    <lineage>
        <taxon>Bacteria</taxon>
        <taxon>Bacillati</taxon>
        <taxon>Actinomycetota</taxon>
        <taxon>Actinomycetes</taxon>
        <taxon>Pseudonocardiales</taxon>
        <taxon>Pseudonocardiaceae</taxon>
        <taxon>Lentzea</taxon>
    </lineage>
</organism>
<evidence type="ECO:0000313" key="2">
    <source>
        <dbReference type="Proteomes" id="UP000199352"/>
    </source>
</evidence>
<name>A0A1H9NEW4_9PSEU</name>
<dbReference type="AlphaFoldDB" id="A0A1H9NEW4"/>
<keyword evidence="2" id="KW-1185">Reference proteome</keyword>
<reference evidence="2" key="1">
    <citation type="submission" date="2016-10" db="EMBL/GenBank/DDBJ databases">
        <authorList>
            <person name="Varghese N."/>
            <person name="Submissions S."/>
        </authorList>
    </citation>
    <scope>NUCLEOTIDE SEQUENCE [LARGE SCALE GENOMIC DNA]</scope>
    <source>
        <strain evidence="2">CGMCC 4.3525</strain>
    </source>
</reference>
<dbReference type="EMBL" id="FOFR01000010">
    <property type="protein sequence ID" value="SER33903.1"/>
    <property type="molecule type" value="Genomic_DNA"/>
</dbReference>